<proteinExistence type="predicted"/>
<feature type="chain" id="PRO_5041390160" description="DUF1573 domain-containing protein" evidence="1">
    <location>
        <begin position="21"/>
        <end position="122"/>
    </location>
</feature>
<evidence type="ECO:0000313" key="3">
    <source>
        <dbReference type="Proteomes" id="UP001165667"/>
    </source>
</evidence>
<dbReference type="AlphaFoldDB" id="A0AA42CNS8"/>
<accession>A0AA42CNS8</accession>
<evidence type="ECO:0008006" key="4">
    <source>
        <dbReference type="Google" id="ProtNLM"/>
    </source>
</evidence>
<gene>
    <name evidence="2" type="ORF">M8523_16945</name>
</gene>
<dbReference type="EMBL" id="JAMOIM010000011">
    <property type="protein sequence ID" value="MCW6509707.1"/>
    <property type="molecule type" value="Genomic_DNA"/>
</dbReference>
<dbReference type="RefSeq" id="WP_282586080.1">
    <property type="nucleotide sequence ID" value="NZ_JAMOIM010000011.1"/>
</dbReference>
<keyword evidence="1" id="KW-0732">Signal</keyword>
<evidence type="ECO:0000313" key="2">
    <source>
        <dbReference type="EMBL" id="MCW6509707.1"/>
    </source>
</evidence>
<sequence>MRLMVVASVLLVLSTGIAGAVALPEGFLDPSNATLKTGKLQIDGRDEATVNFSVTNHASQPVAIIAVDCTALVEDEPIETNSHPVQNVGSGETAYGAVDFFKLRGNAGATVRCRIEYIRIGF</sequence>
<feature type="signal peptide" evidence="1">
    <location>
        <begin position="1"/>
        <end position="20"/>
    </location>
</feature>
<reference evidence="2" key="1">
    <citation type="submission" date="2022-05" db="EMBL/GenBank/DDBJ databases">
        <authorList>
            <person name="Pankratov T."/>
        </authorList>
    </citation>
    <scope>NUCLEOTIDE SEQUENCE</scope>
    <source>
        <strain evidence="2">BP6-180914</strain>
    </source>
</reference>
<keyword evidence="3" id="KW-1185">Reference proteome</keyword>
<organism evidence="2 3">
    <name type="scientific">Lichenifustis flavocetrariae</name>
    <dbReference type="NCBI Taxonomy" id="2949735"/>
    <lineage>
        <taxon>Bacteria</taxon>
        <taxon>Pseudomonadati</taxon>
        <taxon>Pseudomonadota</taxon>
        <taxon>Alphaproteobacteria</taxon>
        <taxon>Hyphomicrobiales</taxon>
        <taxon>Lichenihabitantaceae</taxon>
        <taxon>Lichenifustis</taxon>
    </lineage>
</organism>
<name>A0AA42CNS8_9HYPH</name>
<dbReference type="Proteomes" id="UP001165667">
    <property type="component" value="Unassembled WGS sequence"/>
</dbReference>
<evidence type="ECO:0000256" key="1">
    <source>
        <dbReference type="SAM" id="SignalP"/>
    </source>
</evidence>
<protein>
    <recommendedName>
        <fullName evidence="4">DUF1573 domain-containing protein</fullName>
    </recommendedName>
</protein>
<comment type="caution">
    <text evidence="2">The sequence shown here is derived from an EMBL/GenBank/DDBJ whole genome shotgun (WGS) entry which is preliminary data.</text>
</comment>